<keyword evidence="4" id="KW-1185">Reference proteome</keyword>
<dbReference type="EMBL" id="FUYJ01000001">
    <property type="protein sequence ID" value="SKA89098.1"/>
    <property type="molecule type" value="Genomic_DNA"/>
</dbReference>
<evidence type="ECO:0000313" key="4">
    <source>
        <dbReference type="Proteomes" id="UP000190042"/>
    </source>
</evidence>
<dbReference type="RefSeq" id="WP_009496693.1">
    <property type="nucleotide sequence ID" value="NZ_FUYJ01000001.1"/>
</dbReference>
<dbReference type="Pfam" id="PF13406">
    <property type="entry name" value="SLT_2"/>
    <property type="match status" value="1"/>
</dbReference>
<keyword evidence="1" id="KW-0812">Transmembrane</keyword>
<keyword evidence="1" id="KW-0472">Membrane</keyword>
<evidence type="ECO:0000259" key="2">
    <source>
        <dbReference type="Pfam" id="PF13406"/>
    </source>
</evidence>
<proteinExistence type="predicted"/>
<dbReference type="GO" id="GO:0009253">
    <property type="term" value="P:peptidoglycan catabolic process"/>
    <property type="evidence" value="ECO:0007669"/>
    <property type="project" value="TreeGrafter"/>
</dbReference>
<dbReference type="PANTHER" id="PTHR30163">
    <property type="entry name" value="MEMBRANE-BOUND LYTIC MUREIN TRANSGLYCOSYLASE B"/>
    <property type="match status" value="1"/>
</dbReference>
<dbReference type="Proteomes" id="UP000190042">
    <property type="component" value="Unassembled WGS sequence"/>
</dbReference>
<dbReference type="SUPFAM" id="SSF53955">
    <property type="entry name" value="Lysozyme-like"/>
    <property type="match status" value="1"/>
</dbReference>
<evidence type="ECO:0000313" key="3">
    <source>
        <dbReference type="EMBL" id="SKA89098.1"/>
    </source>
</evidence>
<feature type="domain" description="Transglycosylase SLT" evidence="2">
    <location>
        <begin position="147"/>
        <end position="182"/>
    </location>
</feature>
<dbReference type="InterPro" id="IPR043426">
    <property type="entry name" value="MltB-like"/>
</dbReference>
<organism evidence="3 4">
    <name type="scientific">Sporosarcina newyorkensis</name>
    <dbReference type="NCBI Taxonomy" id="759851"/>
    <lineage>
        <taxon>Bacteria</taxon>
        <taxon>Bacillati</taxon>
        <taxon>Bacillota</taxon>
        <taxon>Bacilli</taxon>
        <taxon>Bacillales</taxon>
        <taxon>Caryophanaceae</taxon>
        <taxon>Sporosarcina</taxon>
    </lineage>
</organism>
<dbReference type="GO" id="GO:0008933">
    <property type="term" value="F:peptidoglycan lytic transglycosylase activity"/>
    <property type="evidence" value="ECO:0007669"/>
    <property type="project" value="TreeGrafter"/>
</dbReference>
<dbReference type="InterPro" id="IPR031304">
    <property type="entry name" value="SLT_2"/>
</dbReference>
<evidence type="ECO:0000256" key="1">
    <source>
        <dbReference type="SAM" id="Phobius"/>
    </source>
</evidence>
<gene>
    <name evidence="3" type="ORF">SAMN04244570_0790</name>
</gene>
<accession>A0A1T4XIX1</accession>
<dbReference type="InterPro" id="IPR023346">
    <property type="entry name" value="Lysozyme-like_dom_sf"/>
</dbReference>
<feature type="transmembrane region" description="Helical" evidence="1">
    <location>
        <begin position="12"/>
        <end position="35"/>
    </location>
</feature>
<dbReference type="Gene3D" id="1.10.530.10">
    <property type="match status" value="1"/>
</dbReference>
<name>A0A1T4XIX1_9BACL</name>
<sequence length="226" mass="25192">MKKKKVSRSIRIKVAFLILLIPVAVTVFTIAAILWTSIEKSDVIRKSASTLLSIQDRQTGTVIPEEYIPIYIAAAEKYDIPWTLLAAHHRIETRFSTMNTDVSPAGAEGPMQFMPCTFVGWGYPGCKDLGKGDIPQKDKTNPDVIKKYGGYGVDANGDGIADPFDIEDAIFSAANYLSKSGAADGDIEKAIFHYNHSETYVEDVLWYFKEFEDQRKEKESKIQAAK</sequence>
<dbReference type="AlphaFoldDB" id="A0A1T4XIX1"/>
<dbReference type="CDD" id="cd13399">
    <property type="entry name" value="Slt35-like"/>
    <property type="match status" value="1"/>
</dbReference>
<keyword evidence="1" id="KW-1133">Transmembrane helix</keyword>
<dbReference type="PANTHER" id="PTHR30163:SF8">
    <property type="entry name" value="LYTIC MUREIN TRANSGLYCOSYLASE"/>
    <property type="match status" value="1"/>
</dbReference>
<protein>
    <submittedName>
        <fullName evidence="3">Transglycosylase SLT domain-containing protein</fullName>
    </submittedName>
</protein>
<reference evidence="4" key="1">
    <citation type="submission" date="2017-02" db="EMBL/GenBank/DDBJ databases">
        <authorList>
            <person name="Varghese N."/>
            <person name="Submissions S."/>
        </authorList>
    </citation>
    <scope>NUCLEOTIDE SEQUENCE [LARGE SCALE GENOMIC DNA]</scope>
    <source>
        <strain evidence="4">DSM 23966</strain>
    </source>
</reference>